<dbReference type="AlphaFoldDB" id="F0ZUY1"/>
<evidence type="ECO:0000256" key="5">
    <source>
        <dbReference type="ARBA" id="ARBA00022630"/>
    </source>
</evidence>
<comment type="cofactor">
    <cofactor evidence="1">
        <name>Zn(2+)</name>
        <dbReference type="ChEBI" id="CHEBI:29105"/>
    </cofactor>
</comment>
<comment type="pathway">
    <text evidence="2">Cofactor biosynthesis; FMN biosynthesis; FMN from riboflavin (ATP route): step 1/1.</text>
</comment>
<dbReference type="FunFam" id="2.40.30.30:FF:000002">
    <property type="entry name" value="Riboflavin kinase, putative"/>
    <property type="match status" value="1"/>
</dbReference>
<dbReference type="VEuPathDB" id="AmoebaDB:DICPUDRAFT_92639"/>
<evidence type="ECO:0000256" key="6">
    <source>
        <dbReference type="ARBA" id="ARBA00022643"/>
    </source>
</evidence>
<dbReference type="GO" id="GO:0009231">
    <property type="term" value="P:riboflavin biosynthetic process"/>
    <property type="evidence" value="ECO:0007669"/>
    <property type="project" value="InterPro"/>
</dbReference>
<evidence type="ECO:0000256" key="7">
    <source>
        <dbReference type="ARBA" id="ARBA00022679"/>
    </source>
</evidence>
<name>F0ZUY1_DICPU</name>
<evidence type="ECO:0000256" key="4">
    <source>
        <dbReference type="ARBA" id="ARBA00017394"/>
    </source>
</evidence>
<dbReference type="eggNOG" id="KOG3110">
    <property type="taxonomic scope" value="Eukaryota"/>
</dbReference>
<evidence type="ECO:0000256" key="10">
    <source>
        <dbReference type="ARBA" id="ARBA00022777"/>
    </source>
</evidence>
<dbReference type="PANTHER" id="PTHR22749">
    <property type="entry name" value="RIBOFLAVIN KINASE/FMN ADENYLYLTRANSFERASE"/>
    <property type="match status" value="1"/>
</dbReference>
<keyword evidence="7" id="KW-0808">Transferase</keyword>
<dbReference type="GeneID" id="10507406"/>
<dbReference type="GO" id="GO:0046872">
    <property type="term" value="F:metal ion binding"/>
    <property type="evidence" value="ECO:0007669"/>
    <property type="project" value="UniProtKB-KW"/>
</dbReference>
<organism evidence="16 17">
    <name type="scientific">Dictyostelium purpureum</name>
    <name type="common">Slime mold</name>
    <dbReference type="NCBI Taxonomy" id="5786"/>
    <lineage>
        <taxon>Eukaryota</taxon>
        <taxon>Amoebozoa</taxon>
        <taxon>Evosea</taxon>
        <taxon>Eumycetozoa</taxon>
        <taxon>Dictyostelia</taxon>
        <taxon>Dictyosteliales</taxon>
        <taxon>Dictyosteliaceae</taxon>
        <taxon>Dictyostelium</taxon>
    </lineage>
</organism>
<keyword evidence="17" id="KW-1185">Reference proteome</keyword>
<dbReference type="Proteomes" id="UP000001064">
    <property type="component" value="Unassembled WGS sequence"/>
</dbReference>
<gene>
    <name evidence="16" type="ORF">DICPUDRAFT_92639</name>
</gene>
<dbReference type="OrthoDB" id="276388at2759"/>
<dbReference type="Pfam" id="PF01687">
    <property type="entry name" value="Flavokinase"/>
    <property type="match status" value="1"/>
</dbReference>
<evidence type="ECO:0000256" key="14">
    <source>
        <dbReference type="ARBA" id="ARBA00077632"/>
    </source>
</evidence>
<keyword evidence="5" id="KW-0285">Flavoprotein</keyword>
<proteinExistence type="predicted"/>
<dbReference type="SMART" id="SM00904">
    <property type="entry name" value="Flavokinase"/>
    <property type="match status" value="1"/>
</dbReference>
<evidence type="ECO:0000313" key="16">
    <source>
        <dbReference type="EMBL" id="EGC32251.1"/>
    </source>
</evidence>
<accession>F0ZUY1</accession>
<evidence type="ECO:0000256" key="8">
    <source>
        <dbReference type="ARBA" id="ARBA00022723"/>
    </source>
</evidence>
<sequence length="161" mass="18580">MEIERGSFTPIEKLPLYFKGSVITGFGRGSKQLGIPTANLPVEELEEELKDIPIGVYYGWANVEGLENDNVYPMAMSIGWNPFYKNTKKTIEIHLIHHFERDFYGAELRAIGLGFIRPMCDFKTLEELVKAINDDIEYGKKCLEKPEFKKIKQDPFFINKQ</sequence>
<keyword evidence="11" id="KW-0862">Zinc</keyword>
<reference evidence="17" key="1">
    <citation type="journal article" date="2011" name="Genome Biol.">
        <title>Comparative genomics of the social amoebae Dictyostelium discoideum and Dictyostelium purpureum.</title>
        <authorList>
            <consortium name="US DOE Joint Genome Institute (JGI-PGF)"/>
            <person name="Sucgang R."/>
            <person name="Kuo A."/>
            <person name="Tian X."/>
            <person name="Salerno W."/>
            <person name="Parikh A."/>
            <person name="Feasley C.L."/>
            <person name="Dalin E."/>
            <person name="Tu H."/>
            <person name="Huang E."/>
            <person name="Barry K."/>
            <person name="Lindquist E."/>
            <person name="Shapiro H."/>
            <person name="Bruce D."/>
            <person name="Schmutz J."/>
            <person name="Salamov A."/>
            <person name="Fey P."/>
            <person name="Gaudet P."/>
            <person name="Anjard C."/>
            <person name="Babu M.M."/>
            <person name="Basu S."/>
            <person name="Bushmanova Y."/>
            <person name="van der Wel H."/>
            <person name="Katoh-Kurasawa M."/>
            <person name="Dinh C."/>
            <person name="Coutinho P.M."/>
            <person name="Saito T."/>
            <person name="Elias M."/>
            <person name="Schaap P."/>
            <person name="Kay R.R."/>
            <person name="Henrissat B."/>
            <person name="Eichinger L."/>
            <person name="Rivero F."/>
            <person name="Putnam N.H."/>
            <person name="West C.M."/>
            <person name="Loomis W.F."/>
            <person name="Chisholm R.L."/>
            <person name="Shaulsky G."/>
            <person name="Strassmann J.E."/>
            <person name="Queller D.C."/>
            <person name="Kuspa A."/>
            <person name="Grigoriev I.V."/>
        </authorList>
    </citation>
    <scope>NUCLEOTIDE SEQUENCE [LARGE SCALE GENOMIC DNA]</scope>
    <source>
        <strain evidence="17">QSDP1</strain>
    </source>
</reference>
<dbReference type="SUPFAM" id="SSF82114">
    <property type="entry name" value="Riboflavin kinase-like"/>
    <property type="match status" value="1"/>
</dbReference>
<dbReference type="PANTHER" id="PTHR22749:SF6">
    <property type="entry name" value="RIBOFLAVIN KINASE"/>
    <property type="match status" value="1"/>
</dbReference>
<keyword evidence="6" id="KW-0288">FMN</keyword>
<protein>
    <recommendedName>
        <fullName evidence="4">Riboflavin kinase</fullName>
        <ecNumber evidence="3">2.7.1.26</ecNumber>
    </recommendedName>
    <alternativeName>
        <fullName evidence="14">ATP:riboflavin 5'-phosphotransferase</fullName>
    </alternativeName>
    <alternativeName>
        <fullName evidence="13">Flavokinase</fullName>
    </alternativeName>
</protein>
<dbReference type="GO" id="GO:0005524">
    <property type="term" value="F:ATP binding"/>
    <property type="evidence" value="ECO:0007669"/>
    <property type="project" value="UniProtKB-KW"/>
</dbReference>
<dbReference type="STRING" id="5786.F0ZUY1"/>
<evidence type="ECO:0000256" key="1">
    <source>
        <dbReference type="ARBA" id="ARBA00001947"/>
    </source>
</evidence>
<dbReference type="GO" id="GO:0008531">
    <property type="term" value="F:riboflavin kinase activity"/>
    <property type="evidence" value="ECO:0000318"/>
    <property type="project" value="GO_Central"/>
</dbReference>
<evidence type="ECO:0000256" key="2">
    <source>
        <dbReference type="ARBA" id="ARBA00005201"/>
    </source>
</evidence>
<dbReference type="EMBL" id="GL871203">
    <property type="protein sequence ID" value="EGC32251.1"/>
    <property type="molecule type" value="Genomic_DNA"/>
</dbReference>
<keyword evidence="10" id="KW-0418">Kinase</keyword>
<dbReference type="RefSeq" id="XP_003291218.1">
    <property type="nucleotide sequence ID" value="XM_003291170.1"/>
</dbReference>
<dbReference type="GO" id="GO:0009398">
    <property type="term" value="P:FMN biosynthetic process"/>
    <property type="evidence" value="ECO:0000318"/>
    <property type="project" value="GO_Central"/>
</dbReference>
<evidence type="ECO:0000259" key="15">
    <source>
        <dbReference type="SMART" id="SM00904"/>
    </source>
</evidence>
<dbReference type="OMA" id="NGEVHKM"/>
<dbReference type="InterPro" id="IPR015865">
    <property type="entry name" value="Riboflavin_kinase_bac/euk"/>
</dbReference>
<dbReference type="GO" id="GO:0006771">
    <property type="term" value="P:riboflavin metabolic process"/>
    <property type="evidence" value="ECO:0000318"/>
    <property type="project" value="GO_Central"/>
</dbReference>
<dbReference type="GO" id="GO:0005739">
    <property type="term" value="C:mitochondrion"/>
    <property type="evidence" value="ECO:0000318"/>
    <property type="project" value="GO_Central"/>
</dbReference>
<feature type="domain" description="Riboflavin kinase" evidence="15">
    <location>
        <begin position="11"/>
        <end position="144"/>
    </location>
</feature>
<evidence type="ECO:0000256" key="13">
    <source>
        <dbReference type="ARBA" id="ARBA00029789"/>
    </source>
</evidence>
<dbReference type="KEGG" id="dpp:DICPUDRAFT_92639"/>
<dbReference type="InterPro" id="IPR023465">
    <property type="entry name" value="Riboflavin_kinase_dom_sf"/>
</dbReference>
<dbReference type="Gene3D" id="2.40.30.30">
    <property type="entry name" value="Riboflavin kinase-like"/>
    <property type="match status" value="1"/>
</dbReference>
<dbReference type="UniPathway" id="UPA00276">
    <property type="reaction ID" value="UER00406"/>
</dbReference>
<keyword evidence="9" id="KW-0547">Nucleotide-binding</keyword>
<evidence type="ECO:0000256" key="9">
    <source>
        <dbReference type="ARBA" id="ARBA00022741"/>
    </source>
</evidence>
<keyword evidence="12" id="KW-0067">ATP-binding</keyword>
<dbReference type="InParanoid" id="F0ZUY1"/>
<evidence type="ECO:0000313" key="17">
    <source>
        <dbReference type="Proteomes" id="UP000001064"/>
    </source>
</evidence>
<evidence type="ECO:0000256" key="12">
    <source>
        <dbReference type="ARBA" id="ARBA00022840"/>
    </source>
</evidence>
<keyword evidence="8" id="KW-0479">Metal-binding</keyword>
<evidence type="ECO:0000256" key="11">
    <source>
        <dbReference type="ARBA" id="ARBA00022833"/>
    </source>
</evidence>
<dbReference type="EC" id="2.7.1.26" evidence="3"/>
<evidence type="ECO:0000256" key="3">
    <source>
        <dbReference type="ARBA" id="ARBA00012105"/>
    </source>
</evidence>
<dbReference type="InterPro" id="IPR023468">
    <property type="entry name" value="Riboflavin_kinase"/>
</dbReference>